<dbReference type="EMBL" id="JBBKZV010000006">
    <property type="protein sequence ID" value="MEJ8823098.1"/>
    <property type="molecule type" value="Genomic_DNA"/>
</dbReference>
<dbReference type="CDD" id="cd00143">
    <property type="entry name" value="PP2Cc"/>
    <property type="match status" value="1"/>
</dbReference>
<evidence type="ECO:0000259" key="1">
    <source>
        <dbReference type="PROSITE" id="PS51746"/>
    </source>
</evidence>
<dbReference type="Pfam" id="PF13672">
    <property type="entry name" value="PP2C_2"/>
    <property type="match status" value="1"/>
</dbReference>
<dbReference type="PROSITE" id="PS51746">
    <property type="entry name" value="PPM_2"/>
    <property type="match status" value="1"/>
</dbReference>
<feature type="domain" description="PPM-type phosphatase" evidence="1">
    <location>
        <begin position="6"/>
        <end position="249"/>
    </location>
</feature>
<evidence type="ECO:0000313" key="3">
    <source>
        <dbReference type="Proteomes" id="UP001363010"/>
    </source>
</evidence>
<dbReference type="InterPro" id="IPR001932">
    <property type="entry name" value="PPM-type_phosphatase-like_dom"/>
</dbReference>
<dbReference type="Gene3D" id="3.60.40.10">
    <property type="entry name" value="PPM-type phosphatase domain"/>
    <property type="match status" value="1"/>
</dbReference>
<dbReference type="RefSeq" id="WP_340364121.1">
    <property type="nucleotide sequence ID" value="NZ_JBBKZV010000006.1"/>
</dbReference>
<dbReference type="SMART" id="SM00332">
    <property type="entry name" value="PP2Cc"/>
    <property type="match status" value="1"/>
</dbReference>
<dbReference type="SMART" id="SM00331">
    <property type="entry name" value="PP2C_SIG"/>
    <property type="match status" value="1"/>
</dbReference>
<proteinExistence type="predicted"/>
<dbReference type="InterPro" id="IPR036457">
    <property type="entry name" value="PPM-type-like_dom_sf"/>
</dbReference>
<protein>
    <submittedName>
        <fullName evidence="2">Protein phosphatase 2C domain-containing protein</fullName>
    </submittedName>
</protein>
<organism evidence="2 3">
    <name type="scientific">Variovorax humicola</name>
    <dbReference type="NCBI Taxonomy" id="1769758"/>
    <lineage>
        <taxon>Bacteria</taxon>
        <taxon>Pseudomonadati</taxon>
        <taxon>Pseudomonadota</taxon>
        <taxon>Betaproteobacteria</taxon>
        <taxon>Burkholderiales</taxon>
        <taxon>Comamonadaceae</taxon>
        <taxon>Variovorax</taxon>
    </lineage>
</organism>
<keyword evidence="3" id="KW-1185">Reference proteome</keyword>
<evidence type="ECO:0000313" key="2">
    <source>
        <dbReference type="EMBL" id="MEJ8823098.1"/>
    </source>
</evidence>
<gene>
    <name evidence="2" type="ORF">WKW80_13810</name>
</gene>
<comment type="caution">
    <text evidence="2">The sequence shown here is derived from an EMBL/GenBank/DDBJ whole genome shotgun (WGS) entry which is preliminary data.</text>
</comment>
<dbReference type="Proteomes" id="UP001363010">
    <property type="component" value="Unassembled WGS sequence"/>
</dbReference>
<reference evidence="2 3" key="1">
    <citation type="submission" date="2024-03" db="EMBL/GenBank/DDBJ databases">
        <title>Novel species of the genus Variovorax.</title>
        <authorList>
            <person name="Liu Q."/>
            <person name="Xin Y.-H."/>
        </authorList>
    </citation>
    <scope>NUCLEOTIDE SEQUENCE [LARGE SCALE GENOMIC DNA]</scope>
    <source>
        <strain evidence="2 3">KACC 18501</strain>
    </source>
</reference>
<name>A0ABU8W0B9_9BURK</name>
<sequence>MSRGFRIAAATGLHKGDRPYQQDQVLLIEHPRFKGCVLGLVADGMGGRSGGRKASDQVLMTARQLFNHFAPAIDDMHDLLRRIVNDAHTVIKLTALSSESEPHSTLAAFLVSPQGECVWIHAGDSRIYHFQRGRMVLRTRDHSYVQALIDRGELTEDEANVHPQGNILIGCLGMTTAPPPIDTHHIAKLKPGDLLMACSDGLWHYFTPEEMGAVLAEQSPRSAVQLLVDEARKRAMGMGDNISIAVLKFESLPREPKAAGDPEDN</sequence>
<dbReference type="SUPFAM" id="SSF81606">
    <property type="entry name" value="PP2C-like"/>
    <property type="match status" value="1"/>
</dbReference>
<accession>A0ABU8W0B9</accession>